<keyword evidence="2 7" id="KW-0699">rRNA-binding</keyword>
<dbReference type="PANTHER" id="PTHR12899:SF3">
    <property type="entry name" value="LARGE RIBOSOMAL SUBUNIT PROTEIN UL18M"/>
    <property type="match status" value="1"/>
</dbReference>
<dbReference type="NCBIfam" id="TIGR00060">
    <property type="entry name" value="L18_bact"/>
    <property type="match status" value="1"/>
</dbReference>
<accession>A0AAX2AK46</accession>
<comment type="similarity">
    <text evidence="1 7">Belongs to the universal ribosomal protein uL18 family.</text>
</comment>
<evidence type="ECO:0000256" key="7">
    <source>
        <dbReference type="HAMAP-Rule" id="MF_01337"/>
    </source>
</evidence>
<dbReference type="RefSeq" id="WP_114841438.1">
    <property type="nucleotide sequence ID" value="NZ_CP031219.1"/>
</dbReference>
<evidence type="ECO:0000256" key="2">
    <source>
        <dbReference type="ARBA" id="ARBA00022730"/>
    </source>
</evidence>
<dbReference type="Gene3D" id="3.30.420.100">
    <property type="match status" value="1"/>
</dbReference>
<keyword evidence="5 7" id="KW-0687">Ribonucleoprotein</keyword>
<evidence type="ECO:0000313" key="9">
    <source>
        <dbReference type="Proteomes" id="UP000290092"/>
    </source>
</evidence>
<dbReference type="GO" id="GO:0022625">
    <property type="term" value="C:cytosolic large ribosomal subunit"/>
    <property type="evidence" value="ECO:0007669"/>
    <property type="project" value="TreeGrafter"/>
</dbReference>
<dbReference type="Proteomes" id="UP000290092">
    <property type="component" value="Unassembled WGS sequence"/>
</dbReference>
<dbReference type="GO" id="GO:0008097">
    <property type="term" value="F:5S rRNA binding"/>
    <property type="evidence" value="ECO:0007669"/>
    <property type="project" value="TreeGrafter"/>
</dbReference>
<evidence type="ECO:0000313" key="8">
    <source>
        <dbReference type="EMBL" id="RXK16626.1"/>
    </source>
</evidence>
<dbReference type="InterPro" id="IPR057268">
    <property type="entry name" value="Ribosomal_L18"/>
</dbReference>
<sequence length="119" mass="12804">MSRAKDIAKKNALRIKRKRRVRGKISGTAEKPRVSIFKSNRFLSAQVIDDVAGITLASVSSKALGLTANKESASKAGAELANSLKAKNIDTVTFDRNGYLYHGVVAAFADALRDNGIKL</sequence>
<comment type="caution">
    <text evidence="8">The sequence shown here is derived from an EMBL/GenBank/DDBJ whole genome shotgun (WGS) entry which is preliminary data.</text>
</comment>
<name>A0AAX2AK46_9BACT</name>
<evidence type="ECO:0000256" key="5">
    <source>
        <dbReference type="ARBA" id="ARBA00023274"/>
    </source>
</evidence>
<keyword evidence="3 7" id="KW-0694">RNA-binding</keyword>
<dbReference type="GO" id="GO:0006412">
    <property type="term" value="P:translation"/>
    <property type="evidence" value="ECO:0007669"/>
    <property type="project" value="UniProtKB-UniRule"/>
</dbReference>
<keyword evidence="9" id="KW-1185">Reference proteome</keyword>
<dbReference type="GO" id="GO:0003735">
    <property type="term" value="F:structural constituent of ribosome"/>
    <property type="evidence" value="ECO:0007669"/>
    <property type="project" value="InterPro"/>
</dbReference>
<gene>
    <name evidence="7" type="primary">rplR</name>
    <name evidence="8" type="ORF">CP985_02470</name>
</gene>
<dbReference type="SUPFAM" id="SSF53137">
    <property type="entry name" value="Translational machinery components"/>
    <property type="match status" value="1"/>
</dbReference>
<dbReference type="AlphaFoldDB" id="A0AAX2AK46"/>
<dbReference type="InterPro" id="IPR005484">
    <property type="entry name" value="Ribosomal_uL18_bac/plant/anim"/>
</dbReference>
<dbReference type="PANTHER" id="PTHR12899">
    <property type="entry name" value="39S RIBOSOMAL PROTEIN L18, MITOCHONDRIAL"/>
    <property type="match status" value="1"/>
</dbReference>
<dbReference type="InterPro" id="IPR004389">
    <property type="entry name" value="Ribosomal_uL18_bac-type"/>
</dbReference>
<protein>
    <recommendedName>
        <fullName evidence="6 7">Large ribosomal subunit protein uL18</fullName>
    </recommendedName>
</protein>
<proteinExistence type="inferred from homology"/>
<dbReference type="CDD" id="cd00432">
    <property type="entry name" value="Ribosomal_L18_L5e"/>
    <property type="match status" value="1"/>
</dbReference>
<evidence type="ECO:0000256" key="6">
    <source>
        <dbReference type="ARBA" id="ARBA00035197"/>
    </source>
</evidence>
<comment type="subunit">
    <text evidence="7">Part of the 50S ribosomal subunit; part of the 5S rRNA/L5/L18/L25 subcomplex. Contacts the 5S and 23S rRNAs.</text>
</comment>
<dbReference type="EMBL" id="NXID01000005">
    <property type="protein sequence ID" value="RXK16626.1"/>
    <property type="molecule type" value="Genomic_DNA"/>
</dbReference>
<organism evidence="8 9">
    <name type="scientific">Malaciobacter mytili LMG 24559</name>
    <dbReference type="NCBI Taxonomy" id="1032238"/>
    <lineage>
        <taxon>Bacteria</taxon>
        <taxon>Pseudomonadati</taxon>
        <taxon>Campylobacterota</taxon>
        <taxon>Epsilonproteobacteria</taxon>
        <taxon>Campylobacterales</taxon>
        <taxon>Arcobacteraceae</taxon>
        <taxon>Malaciobacter</taxon>
    </lineage>
</organism>
<dbReference type="HAMAP" id="MF_01337_B">
    <property type="entry name" value="Ribosomal_uL18_B"/>
    <property type="match status" value="1"/>
</dbReference>
<reference evidence="8 9" key="1">
    <citation type="submission" date="2017-09" db="EMBL/GenBank/DDBJ databases">
        <title>Genomics of the genus Arcobacter.</title>
        <authorList>
            <person name="Perez-Cataluna A."/>
            <person name="Figueras M.J."/>
            <person name="Salas-Masso N."/>
        </authorList>
    </citation>
    <scope>NUCLEOTIDE SEQUENCE [LARGE SCALE GENOMIC DNA]</scope>
    <source>
        <strain evidence="8 9">CECT 7386</strain>
    </source>
</reference>
<comment type="function">
    <text evidence="7">This is one of the proteins that bind and probably mediate the attachment of the 5S RNA into the large ribosomal subunit, where it forms part of the central protuberance.</text>
</comment>
<evidence type="ECO:0000256" key="4">
    <source>
        <dbReference type="ARBA" id="ARBA00022980"/>
    </source>
</evidence>
<evidence type="ECO:0000256" key="3">
    <source>
        <dbReference type="ARBA" id="ARBA00022884"/>
    </source>
</evidence>
<keyword evidence="4 7" id="KW-0689">Ribosomal protein</keyword>
<evidence type="ECO:0000256" key="1">
    <source>
        <dbReference type="ARBA" id="ARBA00007116"/>
    </source>
</evidence>
<dbReference type="Pfam" id="PF00861">
    <property type="entry name" value="Ribosomal_L18p"/>
    <property type="match status" value="1"/>
</dbReference>
<dbReference type="KEGG" id="amyt:AMYT_0983"/>